<sequence length="191" mass="21853">MTNTQLLKDEQGTPIFAVIPYGEYLKLLKDANQYNQSIFVSDVTEIPLPYSKGSSLNVIRLVDFFHRMHEKGVDSLPIDARNEVLSKLMERYETPESQQYPGLDVLIRLYFLPADSPYRNTRQAVKEVTSSLENTGIFSITQEKFPSFYRTINALKYSPNEGIAYLKKHGARDQDGNSLVKNQIPINPFEL</sequence>
<dbReference type="RefSeq" id="WP_167661848.1">
    <property type="nucleotide sequence ID" value="NZ_BMCQ01000005.1"/>
</dbReference>
<comment type="caution">
    <text evidence="1">The sequence shown here is derived from an EMBL/GenBank/DDBJ whole genome shotgun (WGS) entry which is preliminary data.</text>
</comment>
<proteinExistence type="predicted"/>
<accession>A0ABX0WT32</accession>
<gene>
    <name evidence="1" type="ORF">GGR41_002180</name>
</gene>
<protein>
    <submittedName>
        <fullName evidence="1">Uncharacterized protein</fullName>
    </submittedName>
</protein>
<keyword evidence="2" id="KW-1185">Reference proteome</keyword>
<name>A0ABX0WT32_9BURK</name>
<dbReference type="Proteomes" id="UP000783934">
    <property type="component" value="Unassembled WGS sequence"/>
</dbReference>
<evidence type="ECO:0000313" key="2">
    <source>
        <dbReference type="Proteomes" id="UP000783934"/>
    </source>
</evidence>
<evidence type="ECO:0000313" key="1">
    <source>
        <dbReference type="EMBL" id="NJB65925.1"/>
    </source>
</evidence>
<reference evidence="1 2" key="1">
    <citation type="submission" date="2020-03" db="EMBL/GenBank/DDBJ databases">
        <title>Genomic Encyclopedia of Type Strains, Phase IV (KMG-IV): sequencing the most valuable type-strain genomes for metagenomic binning, comparative biology and taxonomic classification.</title>
        <authorList>
            <person name="Goeker M."/>
        </authorList>
    </citation>
    <scope>NUCLEOTIDE SEQUENCE [LARGE SCALE GENOMIC DNA]</scope>
    <source>
        <strain evidence="1 2">DSM 26613</strain>
    </source>
</reference>
<dbReference type="EMBL" id="JAATIZ010000004">
    <property type="protein sequence ID" value="NJB65925.1"/>
    <property type="molecule type" value="Genomic_DNA"/>
</dbReference>
<organism evidence="1 2">
    <name type="scientific">Paenalcaligenes hominis</name>
    <dbReference type="NCBI Taxonomy" id="643674"/>
    <lineage>
        <taxon>Bacteria</taxon>
        <taxon>Pseudomonadati</taxon>
        <taxon>Pseudomonadota</taxon>
        <taxon>Betaproteobacteria</taxon>
        <taxon>Burkholderiales</taxon>
        <taxon>Alcaligenaceae</taxon>
        <taxon>Paenalcaligenes</taxon>
    </lineage>
</organism>